<keyword evidence="4" id="KW-1185">Reference proteome</keyword>
<comment type="caution">
    <text evidence="3">The sequence shown here is derived from an EMBL/GenBank/DDBJ whole genome shotgun (WGS) entry which is preliminary data.</text>
</comment>
<gene>
    <name evidence="3" type="ORF">GCM10010994_08660</name>
</gene>
<evidence type="ECO:0000256" key="2">
    <source>
        <dbReference type="SAM" id="Phobius"/>
    </source>
</evidence>
<dbReference type="AlphaFoldDB" id="A0A916X8F4"/>
<organism evidence="3 4">
    <name type="scientific">Chelatococcus reniformis</name>
    <dbReference type="NCBI Taxonomy" id="1494448"/>
    <lineage>
        <taxon>Bacteria</taxon>
        <taxon>Pseudomonadati</taxon>
        <taxon>Pseudomonadota</taxon>
        <taxon>Alphaproteobacteria</taxon>
        <taxon>Hyphomicrobiales</taxon>
        <taxon>Chelatococcaceae</taxon>
        <taxon>Chelatococcus</taxon>
    </lineage>
</organism>
<evidence type="ECO:0008006" key="5">
    <source>
        <dbReference type="Google" id="ProtNLM"/>
    </source>
</evidence>
<dbReference type="EMBL" id="BMGG01000001">
    <property type="protein sequence ID" value="GGC51811.1"/>
    <property type="molecule type" value="Genomic_DNA"/>
</dbReference>
<protein>
    <recommendedName>
        <fullName evidence="5">DUF2628 domain-containing protein</fullName>
    </recommendedName>
</protein>
<sequence>MTPYVLYVPEDAQPGNAAALKRAEVVKDGIAWWAVLFPLLWFIWHRLWLGTLAVLAAGAALSLACYLLDVDRSAASLAHLALVVFFALEANQIRGWTLQRRGFAAVDAVLDRSRAGAETKLFARWLAGEAQAVAAPRSASPTPRVSAPGPVVGLFPEPGGGR</sequence>
<reference evidence="3" key="2">
    <citation type="submission" date="2020-09" db="EMBL/GenBank/DDBJ databases">
        <authorList>
            <person name="Sun Q."/>
            <person name="Zhou Y."/>
        </authorList>
    </citation>
    <scope>NUCLEOTIDE SEQUENCE</scope>
    <source>
        <strain evidence="3">CGMCC 1.12919</strain>
    </source>
</reference>
<keyword evidence="2" id="KW-0812">Transmembrane</keyword>
<accession>A0A916X8F4</accession>
<evidence type="ECO:0000313" key="3">
    <source>
        <dbReference type="EMBL" id="GGC51811.1"/>
    </source>
</evidence>
<keyword evidence="2" id="KW-1133">Transmembrane helix</keyword>
<evidence type="ECO:0000256" key="1">
    <source>
        <dbReference type="SAM" id="MobiDB-lite"/>
    </source>
</evidence>
<keyword evidence="2" id="KW-0472">Membrane</keyword>
<dbReference type="Pfam" id="PF10947">
    <property type="entry name" value="DUF2628"/>
    <property type="match status" value="1"/>
</dbReference>
<feature type="transmembrane region" description="Helical" evidence="2">
    <location>
        <begin position="47"/>
        <end position="68"/>
    </location>
</feature>
<reference evidence="3" key="1">
    <citation type="journal article" date="2014" name="Int. J. Syst. Evol. Microbiol.">
        <title>Complete genome sequence of Corynebacterium casei LMG S-19264T (=DSM 44701T), isolated from a smear-ripened cheese.</title>
        <authorList>
            <consortium name="US DOE Joint Genome Institute (JGI-PGF)"/>
            <person name="Walter F."/>
            <person name="Albersmeier A."/>
            <person name="Kalinowski J."/>
            <person name="Ruckert C."/>
        </authorList>
    </citation>
    <scope>NUCLEOTIDE SEQUENCE</scope>
    <source>
        <strain evidence="3">CGMCC 1.12919</strain>
    </source>
</reference>
<dbReference type="Proteomes" id="UP000637002">
    <property type="component" value="Unassembled WGS sequence"/>
</dbReference>
<evidence type="ECO:0000313" key="4">
    <source>
        <dbReference type="Proteomes" id="UP000637002"/>
    </source>
</evidence>
<dbReference type="InterPro" id="IPR024399">
    <property type="entry name" value="DUF2628"/>
</dbReference>
<feature type="region of interest" description="Disordered" evidence="1">
    <location>
        <begin position="135"/>
        <end position="162"/>
    </location>
</feature>
<proteinExistence type="predicted"/>
<name>A0A916X8F4_9HYPH</name>
<dbReference type="RefSeq" id="WP_188607839.1">
    <property type="nucleotide sequence ID" value="NZ_BMGG01000001.1"/>
</dbReference>